<proteinExistence type="inferred from homology"/>
<dbReference type="PRINTS" id="PR00039">
    <property type="entry name" value="HTHLYSR"/>
</dbReference>
<evidence type="ECO:0000256" key="2">
    <source>
        <dbReference type="ARBA" id="ARBA00023015"/>
    </source>
</evidence>
<evidence type="ECO:0000313" key="7">
    <source>
        <dbReference type="Proteomes" id="UP000092247"/>
    </source>
</evidence>
<gene>
    <name evidence="6" type="ORF">AYY17_13395</name>
</gene>
<dbReference type="EMBL" id="LZEX01000046">
    <property type="protein sequence ID" value="OBU02011.1"/>
    <property type="molecule type" value="Genomic_DNA"/>
</dbReference>
<evidence type="ECO:0000256" key="1">
    <source>
        <dbReference type="ARBA" id="ARBA00009437"/>
    </source>
</evidence>
<dbReference type="InterPro" id="IPR000847">
    <property type="entry name" value="LysR_HTH_N"/>
</dbReference>
<dbReference type="GO" id="GO:0003677">
    <property type="term" value="F:DNA binding"/>
    <property type="evidence" value="ECO:0007669"/>
    <property type="project" value="UniProtKB-KW"/>
</dbReference>
<organism evidence="6 7">
    <name type="scientific">Morganella psychrotolerans</name>
    <dbReference type="NCBI Taxonomy" id="368603"/>
    <lineage>
        <taxon>Bacteria</taxon>
        <taxon>Pseudomonadati</taxon>
        <taxon>Pseudomonadota</taxon>
        <taxon>Gammaproteobacteria</taxon>
        <taxon>Enterobacterales</taxon>
        <taxon>Morganellaceae</taxon>
        <taxon>Morganella</taxon>
    </lineage>
</organism>
<name>A0A1B8GYW3_9GAMM</name>
<dbReference type="PANTHER" id="PTHR30118">
    <property type="entry name" value="HTH-TYPE TRANSCRIPTIONAL REGULATOR LEUO-RELATED"/>
    <property type="match status" value="1"/>
</dbReference>
<dbReference type="STRING" id="368603.AYY16_00155"/>
<keyword evidence="2" id="KW-0805">Transcription regulation</keyword>
<evidence type="ECO:0000313" key="6">
    <source>
        <dbReference type="EMBL" id="OBU02011.1"/>
    </source>
</evidence>
<evidence type="ECO:0000256" key="3">
    <source>
        <dbReference type="ARBA" id="ARBA00023125"/>
    </source>
</evidence>
<dbReference type="PROSITE" id="PS50931">
    <property type="entry name" value="HTH_LYSR"/>
    <property type="match status" value="1"/>
</dbReference>
<dbReference type="Pfam" id="PF03466">
    <property type="entry name" value="LysR_substrate"/>
    <property type="match status" value="1"/>
</dbReference>
<dbReference type="Proteomes" id="UP000092247">
    <property type="component" value="Unassembled WGS sequence"/>
</dbReference>
<dbReference type="PANTHER" id="PTHR30118:SF6">
    <property type="entry name" value="HTH-TYPE TRANSCRIPTIONAL REGULATOR LEUO"/>
    <property type="match status" value="1"/>
</dbReference>
<sequence length="315" mass="36057">MTEYTSVADVKEESGETNLRNVDLNLLTVFDAVMQMQNVTRAAELLGMSQPAVSNAVSRLKVMFNDELFVRYGRGIQPTARAKQLFGPVRQALQLVHNELPGAGFDPATSERTFNLSISSPLDIRLTDKIIEQVKQHSKKIDINIQSYMSKNIEHDLKYQETDFAISYNRFDKQNYNHHLLFNDQLSLVAARHHPRVQYSISEKQIFTEQHAVVALDLIDSFSAPYYENNELLRAIVYQGTNLISVLNIVSKTELVAIAPKWLIQLYSSLLPIQEVQLPWDKVSRPAFLIWHEACTRDKGHQWMKALLSQFTHSI</sequence>
<feature type="domain" description="HTH lysR-type" evidence="5">
    <location>
        <begin position="22"/>
        <end position="79"/>
    </location>
</feature>
<dbReference type="InterPro" id="IPR036388">
    <property type="entry name" value="WH-like_DNA-bd_sf"/>
</dbReference>
<dbReference type="RefSeq" id="WP_067426880.1">
    <property type="nucleotide sequence ID" value="NZ_CBCPID010000006.1"/>
</dbReference>
<dbReference type="AlphaFoldDB" id="A0A1B8GYW3"/>
<protein>
    <submittedName>
        <fullName evidence="6">Transcriptional regulator LeuO</fullName>
    </submittedName>
</protein>
<dbReference type="InterPro" id="IPR036390">
    <property type="entry name" value="WH_DNA-bd_sf"/>
</dbReference>
<dbReference type="SUPFAM" id="SSF53850">
    <property type="entry name" value="Periplasmic binding protein-like II"/>
    <property type="match status" value="1"/>
</dbReference>
<dbReference type="Gene3D" id="3.40.190.10">
    <property type="entry name" value="Periplasmic binding protein-like II"/>
    <property type="match status" value="2"/>
</dbReference>
<evidence type="ECO:0000259" key="5">
    <source>
        <dbReference type="PROSITE" id="PS50931"/>
    </source>
</evidence>
<dbReference type="InterPro" id="IPR005119">
    <property type="entry name" value="LysR_subst-bd"/>
</dbReference>
<dbReference type="InterPro" id="IPR050389">
    <property type="entry name" value="LysR-type_TF"/>
</dbReference>
<evidence type="ECO:0000256" key="4">
    <source>
        <dbReference type="ARBA" id="ARBA00023163"/>
    </source>
</evidence>
<accession>A0A1B8GYW3</accession>
<keyword evidence="4" id="KW-0804">Transcription</keyword>
<dbReference type="Gene3D" id="1.10.10.10">
    <property type="entry name" value="Winged helix-like DNA-binding domain superfamily/Winged helix DNA-binding domain"/>
    <property type="match status" value="1"/>
</dbReference>
<comment type="similarity">
    <text evidence="1">Belongs to the LysR transcriptional regulatory family.</text>
</comment>
<reference evidence="6 7" key="1">
    <citation type="submission" date="2016-06" db="EMBL/GenBank/DDBJ databases">
        <authorList>
            <person name="Kjaerup R.B."/>
            <person name="Dalgaard T.S."/>
            <person name="Juul-Madsen H.R."/>
        </authorList>
    </citation>
    <scope>NUCLEOTIDE SEQUENCE [LARGE SCALE GENOMIC DNA]</scope>
    <source>
        <strain evidence="6 7">GCSL-Mp3</strain>
    </source>
</reference>
<dbReference type="SUPFAM" id="SSF46785">
    <property type="entry name" value="Winged helix' DNA-binding domain"/>
    <property type="match status" value="1"/>
</dbReference>
<comment type="caution">
    <text evidence="6">The sequence shown here is derived from an EMBL/GenBank/DDBJ whole genome shotgun (WGS) entry which is preliminary data.</text>
</comment>
<dbReference type="GO" id="GO:0003700">
    <property type="term" value="F:DNA-binding transcription factor activity"/>
    <property type="evidence" value="ECO:0007669"/>
    <property type="project" value="InterPro"/>
</dbReference>
<keyword evidence="3" id="KW-0238">DNA-binding</keyword>
<dbReference type="NCBIfam" id="NF007063">
    <property type="entry name" value="PRK09508.1"/>
    <property type="match status" value="1"/>
</dbReference>
<dbReference type="Pfam" id="PF00126">
    <property type="entry name" value="HTH_1"/>
    <property type="match status" value="1"/>
</dbReference>